<evidence type="ECO:0000313" key="1">
    <source>
        <dbReference type="EMBL" id="KAH9367671.1"/>
    </source>
</evidence>
<gene>
    <name evidence="1" type="ORF">HPB48_020649</name>
</gene>
<dbReference type="AlphaFoldDB" id="A0A9J6FXX9"/>
<name>A0A9J6FXX9_HAELO</name>
<evidence type="ECO:0000313" key="2">
    <source>
        <dbReference type="Proteomes" id="UP000821853"/>
    </source>
</evidence>
<dbReference type="VEuPathDB" id="VectorBase:HLOH_041674"/>
<protein>
    <submittedName>
        <fullName evidence="1">Uncharacterized protein</fullName>
    </submittedName>
</protein>
<organism evidence="1 2">
    <name type="scientific">Haemaphysalis longicornis</name>
    <name type="common">Bush tick</name>
    <dbReference type="NCBI Taxonomy" id="44386"/>
    <lineage>
        <taxon>Eukaryota</taxon>
        <taxon>Metazoa</taxon>
        <taxon>Ecdysozoa</taxon>
        <taxon>Arthropoda</taxon>
        <taxon>Chelicerata</taxon>
        <taxon>Arachnida</taxon>
        <taxon>Acari</taxon>
        <taxon>Parasitiformes</taxon>
        <taxon>Ixodida</taxon>
        <taxon>Ixodoidea</taxon>
        <taxon>Ixodidae</taxon>
        <taxon>Haemaphysalinae</taxon>
        <taxon>Haemaphysalis</taxon>
    </lineage>
</organism>
<proteinExistence type="predicted"/>
<comment type="caution">
    <text evidence="1">The sequence shown here is derived from an EMBL/GenBank/DDBJ whole genome shotgun (WGS) entry which is preliminary data.</text>
</comment>
<dbReference type="Proteomes" id="UP000821853">
    <property type="component" value="Chromosome 2"/>
</dbReference>
<sequence length="61" mass="6932">MVGYCPQVDVFFDDLTVQEHVVYYAGVSSVGFLRNDEDNSALTNKLKLFATEWLQNTEANK</sequence>
<dbReference type="EMBL" id="JABSTR010000004">
    <property type="protein sequence ID" value="KAH9367671.1"/>
    <property type="molecule type" value="Genomic_DNA"/>
</dbReference>
<keyword evidence="2" id="KW-1185">Reference proteome</keyword>
<reference evidence="1 2" key="1">
    <citation type="journal article" date="2020" name="Cell">
        <title>Large-Scale Comparative Analyses of Tick Genomes Elucidate Their Genetic Diversity and Vector Capacities.</title>
        <authorList>
            <consortium name="Tick Genome and Microbiome Consortium (TIGMIC)"/>
            <person name="Jia N."/>
            <person name="Wang J."/>
            <person name="Shi W."/>
            <person name="Du L."/>
            <person name="Sun Y."/>
            <person name="Zhan W."/>
            <person name="Jiang J.F."/>
            <person name="Wang Q."/>
            <person name="Zhang B."/>
            <person name="Ji P."/>
            <person name="Bell-Sakyi L."/>
            <person name="Cui X.M."/>
            <person name="Yuan T.T."/>
            <person name="Jiang B.G."/>
            <person name="Yang W.F."/>
            <person name="Lam T.T."/>
            <person name="Chang Q.C."/>
            <person name="Ding S.J."/>
            <person name="Wang X.J."/>
            <person name="Zhu J.G."/>
            <person name="Ruan X.D."/>
            <person name="Zhao L."/>
            <person name="Wei J.T."/>
            <person name="Ye R.Z."/>
            <person name="Que T.C."/>
            <person name="Du C.H."/>
            <person name="Zhou Y.H."/>
            <person name="Cheng J.X."/>
            <person name="Dai P.F."/>
            <person name="Guo W.B."/>
            <person name="Han X.H."/>
            <person name="Huang E.J."/>
            <person name="Li L.F."/>
            <person name="Wei W."/>
            <person name="Gao Y.C."/>
            <person name="Liu J.Z."/>
            <person name="Shao H.Z."/>
            <person name="Wang X."/>
            <person name="Wang C.C."/>
            <person name="Yang T.C."/>
            <person name="Huo Q.B."/>
            <person name="Li W."/>
            <person name="Chen H.Y."/>
            <person name="Chen S.E."/>
            <person name="Zhou L.G."/>
            <person name="Ni X.B."/>
            <person name="Tian J.H."/>
            <person name="Sheng Y."/>
            <person name="Liu T."/>
            <person name="Pan Y.S."/>
            <person name="Xia L.Y."/>
            <person name="Li J."/>
            <person name="Zhao F."/>
            <person name="Cao W.C."/>
        </authorList>
    </citation>
    <scope>NUCLEOTIDE SEQUENCE [LARGE SCALE GENOMIC DNA]</scope>
    <source>
        <strain evidence="1">HaeL-2018</strain>
    </source>
</reference>
<accession>A0A9J6FXX9</accession>